<dbReference type="InterPro" id="IPR002557">
    <property type="entry name" value="Chitin-bd_dom"/>
</dbReference>
<protein>
    <submittedName>
        <fullName evidence="8">Chitin-binding protein</fullName>
    </submittedName>
</protein>
<feature type="domain" description="Chitin-binding type-2" evidence="7">
    <location>
        <begin position="28"/>
        <end position="89"/>
    </location>
</feature>
<keyword evidence="3" id="KW-0677">Repeat</keyword>
<name>A0A131YR21_RHIAP</name>
<dbReference type="EMBL" id="GEDV01006844">
    <property type="protein sequence ID" value="JAP81713.1"/>
    <property type="molecule type" value="Transcribed_RNA"/>
</dbReference>
<evidence type="ECO:0000256" key="2">
    <source>
        <dbReference type="ARBA" id="ARBA00022729"/>
    </source>
</evidence>
<evidence type="ECO:0000256" key="1">
    <source>
        <dbReference type="ARBA" id="ARBA00022669"/>
    </source>
</evidence>
<dbReference type="GO" id="GO:0008061">
    <property type="term" value="F:chitin binding"/>
    <property type="evidence" value="ECO:0007669"/>
    <property type="project" value="UniProtKB-KW"/>
</dbReference>
<dbReference type="PANTHER" id="PTHR23301">
    <property type="entry name" value="CHITIN BINDING PERITROPHIN-A"/>
    <property type="match status" value="1"/>
</dbReference>
<feature type="chain" id="PRO_5007285841" evidence="6">
    <location>
        <begin position="23"/>
        <end position="129"/>
    </location>
</feature>
<evidence type="ECO:0000259" key="7">
    <source>
        <dbReference type="PROSITE" id="PS50940"/>
    </source>
</evidence>
<keyword evidence="5" id="KW-0325">Glycoprotein</keyword>
<evidence type="ECO:0000256" key="5">
    <source>
        <dbReference type="ARBA" id="ARBA00023180"/>
    </source>
</evidence>
<dbReference type="InterPro" id="IPR036508">
    <property type="entry name" value="Chitin-bd_dom_sf"/>
</dbReference>
<dbReference type="Pfam" id="PF01607">
    <property type="entry name" value="CBM_14"/>
    <property type="match status" value="1"/>
</dbReference>
<evidence type="ECO:0000256" key="4">
    <source>
        <dbReference type="ARBA" id="ARBA00023157"/>
    </source>
</evidence>
<dbReference type="InterPro" id="IPR051940">
    <property type="entry name" value="Chitin_bind-dev_reg"/>
</dbReference>
<dbReference type="AlphaFoldDB" id="A0A131YR21"/>
<dbReference type="SUPFAM" id="SSF57625">
    <property type="entry name" value="Invertebrate chitin-binding proteins"/>
    <property type="match status" value="1"/>
</dbReference>
<dbReference type="Gene3D" id="2.170.140.10">
    <property type="entry name" value="Chitin binding domain"/>
    <property type="match status" value="1"/>
</dbReference>
<dbReference type="PANTHER" id="PTHR23301:SF0">
    <property type="entry name" value="CHITIN-BINDING TYPE-2 DOMAIN-CONTAINING PROTEIN-RELATED"/>
    <property type="match status" value="1"/>
</dbReference>
<proteinExistence type="predicted"/>
<keyword evidence="2 6" id="KW-0732">Signal</keyword>
<evidence type="ECO:0000256" key="6">
    <source>
        <dbReference type="SAM" id="SignalP"/>
    </source>
</evidence>
<keyword evidence="4" id="KW-1015">Disulfide bond</keyword>
<evidence type="ECO:0000313" key="8">
    <source>
        <dbReference type="EMBL" id="JAP81713.1"/>
    </source>
</evidence>
<keyword evidence="1" id="KW-0147">Chitin-binding</keyword>
<feature type="signal peptide" evidence="6">
    <location>
        <begin position="1"/>
        <end position="22"/>
    </location>
</feature>
<dbReference type="SMART" id="SM00494">
    <property type="entry name" value="ChtBD2"/>
    <property type="match status" value="1"/>
</dbReference>
<accession>A0A131YR21</accession>
<organism evidence="8">
    <name type="scientific">Rhipicephalus appendiculatus</name>
    <name type="common">Brown ear tick</name>
    <dbReference type="NCBI Taxonomy" id="34631"/>
    <lineage>
        <taxon>Eukaryota</taxon>
        <taxon>Metazoa</taxon>
        <taxon>Ecdysozoa</taxon>
        <taxon>Arthropoda</taxon>
        <taxon>Chelicerata</taxon>
        <taxon>Arachnida</taxon>
        <taxon>Acari</taxon>
        <taxon>Parasitiformes</taxon>
        <taxon>Ixodida</taxon>
        <taxon>Ixodoidea</taxon>
        <taxon>Ixodidae</taxon>
        <taxon>Rhipicephalinae</taxon>
        <taxon>Rhipicephalus</taxon>
        <taxon>Rhipicephalus</taxon>
    </lineage>
</organism>
<reference evidence="8" key="1">
    <citation type="journal article" date="2016" name="Ticks Tick Borne Dis.">
        <title>De novo assembly and annotation of the salivary gland transcriptome of Rhipicephalus appendiculatus male and female ticks during blood feeding.</title>
        <authorList>
            <person name="de Castro M.H."/>
            <person name="de Klerk D."/>
            <person name="Pienaar R."/>
            <person name="Latif A.A."/>
            <person name="Rees D.J."/>
            <person name="Mans B.J."/>
        </authorList>
    </citation>
    <scope>NUCLEOTIDE SEQUENCE</scope>
    <source>
        <tissue evidence="8">Salivary glands</tissue>
    </source>
</reference>
<sequence length="129" mass="13869">MQAKVVVPVFVTLVVAVAGISAAPLDEHVVCPIVDDKGVNATLFPNIYNCSTFYICSQGVPELIECPGVLNFNRKLNVCDFPWRAACVEAPLPQPLLPATEAPPATERIIITQVVKEIIKPTDDQAPSS</sequence>
<evidence type="ECO:0000256" key="3">
    <source>
        <dbReference type="ARBA" id="ARBA00022737"/>
    </source>
</evidence>
<dbReference type="GO" id="GO:0005576">
    <property type="term" value="C:extracellular region"/>
    <property type="evidence" value="ECO:0007669"/>
    <property type="project" value="InterPro"/>
</dbReference>
<dbReference type="PROSITE" id="PS50940">
    <property type="entry name" value="CHIT_BIND_II"/>
    <property type="match status" value="1"/>
</dbReference>